<evidence type="ECO:0000313" key="2">
    <source>
        <dbReference type="EMBL" id="GEB46965.1"/>
    </source>
</evidence>
<dbReference type="AlphaFoldDB" id="A0A4Y3QNX0"/>
<sequence length="89" mass="9412">MTDPITPRKKRPLGPVHLFPEPPKTLAAGSLVADVANSKRHGKVKTTLPGGRLLVEWDGSVAPVAVHRTALLSLFSTSTPAPRTRKAAA</sequence>
<dbReference type="Proteomes" id="UP000319525">
    <property type="component" value="Unassembled WGS sequence"/>
</dbReference>
<accession>A0A4Y3QNX0</accession>
<name>A0A4Y3QNX0_MICTE</name>
<protein>
    <submittedName>
        <fullName evidence="2">Uncharacterized protein</fullName>
    </submittedName>
</protein>
<organism evidence="2 3">
    <name type="scientific">Microbacterium testaceum</name>
    <name type="common">Aureobacterium testaceum</name>
    <name type="synonym">Brevibacterium testaceum</name>
    <dbReference type="NCBI Taxonomy" id="2033"/>
    <lineage>
        <taxon>Bacteria</taxon>
        <taxon>Bacillati</taxon>
        <taxon>Actinomycetota</taxon>
        <taxon>Actinomycetes</taxon>
        <taxon>Micrococcales</taxon>
        <taxon>Microbacteriaceae</taxon>
        <taxon>Microbacterium</taxon>
    </lineage>
</organism>
<gene>
    <name evidence="2" type="ORF">MTE01_29100</name>
</gene>
<feature type="region of interest" description="Disordered" evidence="1">
    <location>
        <begin position="1"/>
        <end position="21"/>
    </location>
</feature>
<dbReference type="EMBL" id="BJML01000011">
    <property type="protein sequence ID" value="GEB46965.1"/>
    <property type="molecule type" value="Genomic_DNA"/>
</dbReference>
<dbReference type="RefSeq" id="WP_141378182.1">
    <property type="nucleotide sequence ID" value="NZ_BJML01000011.1"/>
</dbReference>
<reference evidence="2 3" key="1">
    <citation type="submission" date="2019-06" db="EMBL/GenBank/DDBJ databases">
        <title>Whole genome shotgun sequence of Microbacterium testaceum NBRC 12675.</title>
        <authorList>
            <person name="Hosoyama A."/>
            <person name="Uohara A."/>
            <person name="Ohji S."/>
            <person name="Ichikawa N."/>
        </authorList>
    </citation>
    <scope>NUCLEOTIDE SEQUENCE [LARGE SCALE GENOMIC DNA]</scope>
    <source>
        <strain evidence="2 3">NBRC 12675</strain>
    </source>
</reference>
<comment type="caution">
    <text evidence="2">The sequence shown here is derived from an EMBL/GenBank/DDBJ whole genome shotgun (WGS) entry which is preliminary data.</text>
</comment>
<dbReference type="GeneID" id="57145593"/>
<evidence type="ECO:0000313" key="3">
    <source>
        <dbReference type="Proteomes" id="UP000319525"/>
    </source>
</evidence>
<evidence type="ECO:0000256" key="1">
    <source>
        <dbReference type="SAM" id="MobiDB-lite"/>
    </source>
</evidence>
<proteinExistence type="predicted"/>